<evidence type="ECO:0000256" key="6">
    <source>
        <dbReference type="PIRSR" id="PIRSR630616-1"/>
    </source>
</evidence>
<organism evidence="11 12">
    <name type="scientific">Seminavis robusta</name>
    <dbReference type="NCBI Taxonomy" id="568900"/>
    <lineage>
        <taxon>Eukaryota</taxon>
        <taxon>Sar</taxon>
        <taxon>Stramenopiles</taxon>
        <taxon>Ochrophyta</taxon>
        <taxon>Bacillariophyta</taxon>
        <taxon>Bacillariophyceae</taxon>
        <taxon>Bacillariophycidae</taxon>
        <taxon>Naviculales</taxon>
        <taxon>Naviculaceae</taxon>
        <taxon>Seminavis</taxon>
    </lineage>
</organism>
<evidence type="ECO:0000313" key="12">
    <source>
        <dbReference type="Proteomes" id="UP001153069"/>
    </source>
</evidence>
<dbReference type="AlphaFoldDB" id="A0A9N8HWP2"/>
<feature type="domain" description="Protein kinase" evidence="10">
    <location>
        <begin position="27"/>
        <end position="310"/>
    </location>
</feature>
<dbReference type="OrthoDB" id="46507at2759"/>
<dbReference type="PROSITE" id="PS00109">
    <property type="entry name" value="PROTEIN_KINASE_TYR"/>
    <property type="match status" value="1"/>
</dbReference>
<comment type="caution">
    <text evidence="11">The sequence shown here is derived from an EMBL/GenBank/DDBJ whole genome shotgun (WGS) entry which is preliminary data.</text>
</comment>
<dbReference type="EMBL" id="CAICTM010002008">
    <property type="protein sequence ID" value="CAB9527515.1"/>
    <property type="molecule type" value="Genomic_DNA"/>
</dbReference>
<feature type="binding site" evidence="7">
    <location>
        <position position="37"/>
    </location>
    <ligand>
        <name>ATP</name>
        <dbReference type="ChEBI" id="CHEBI:30616"/>
    </ligand>
</feature>
<dbReference type="PROSITE" id="PS00107">
    <property type="entry name" value="PROTEIN_KINASE_ATP"/>
    <property type="match status" value="1"/>
</dbReference>
<dbReference type="GO" id="GO:0004674">
    <property type="term" value="F:protein serine/threonine kinase activity"/>
    <property type="evidence" value="ECO:0007669"/>
    <property type="project" value="UniProtKB-KW"/>
</dbReference>
<dbReference type="Gene3D" id="3.30.200.20">
    <property type="entry name" value="Phosphorylase Kinase, domain 1"/>
    <property type="match status" value="1"/>
</dbReference>
<reference evidence="11" key="1">
    <citation type="submission" date="2020-06" db="EMBL/GenBank/DDBJ databases">
        <authorList>
            <consortium name="Plant Systems Biology data submission"/>
        </authorList>
    </citation>
    <scope>NUCLEOTIDE SEQUENCE</scope>
    <source>
        <strain evidence="11">D6</strain>
    </source>
</reference>
<keyword evidence="4 11" id="KW-0418">Kinase</keyword>
<protein>
    <submittedName>
        <fullName evidence="11">Protein kinase</fullName>
    </submittedName>
</protein>
<name>A0A9N8HWP2_9STRA</name>
<feature type="region of interest" description="Disordered" evidence="9">
    <location>
        <begin position="1"/>
        <end position="22"/>
    </location>
</feature>
<dbReference type="PROSITE" id="PS50011">
    <property type="entry name" value="PROTEIN_KINASE_DOM"/>
    <property type="match status" value="1"/>
</dbReference>
<keyword evidence="5 7" id="KW-0067">ATP-binding</keyword>
<dbReference type="InterPro" id="IPR030616">
    <property type="entry name" value="Aur-like"/>
</dbReference>
<dbReference type="PANTHER" id="PTHR24350">
    <property type="entry name" value="SERINE/THREONINE-PROTEIN KINASE IAL-RELATED"/>
    <property type="match status" value="1"/>
</dbReference>
<dbReference type="InterPro" id="IPR008266">
    <property type="entry name" value="Tyr_kinase_AS"/>
</dbReference>
<dbReference type="SUPFAM" id="SSF56112">
    <property type="entry name" value="Protein kinase-like (PK-like)"/>
    <property type="match status" value="1"/>
</dbReference>
<evidence type="ECO:0000256" key="7">
    <source>
        <dbReference type="PIRSR" id="PIRSR630616-2"/>
    </source>
</evidence>
<evidence type="ECO:0000256" key="3">
    <source>
        <dbReference type="ARBA" id="ARBA00022741"/>
    </source>
</evidence>
<evidence type="ECO:0000256" key="1">
    <source>
        <dbReference type="ARBA" id="ARBA00022527"/>
    </source>
</evidence>
<evidence type="ECO:0000256" key="8">
    <source>
        <dbReference type="PROSITE-ProRule" id="PRU10141"/>
    </source>
</evidence>
<dbReference type="InterPro" id="IPR011009">
    <property type="entry name" value="Kinase-like_dom_sf"/>
</dbReference>
<evidence type="ECO:0000256" key="2">
    <source>
        <dbReference type="ARBA" id="ARBA00022679"/>
    </source>
</evidence>
<keyword evidence="3 7" id="KW-0547">Nucleotide-binding</keyword>
<gene>
    <name evidence="11" type="ORF">SEMRO_2010_G310820.1</name>
</gene>
<evidence type="ECO:0000313" key="11">
    <source>
        <dbReference type="EMBL" id="CAB9527515.1"/>
    </source>
</evidence>
<proteinExistence type="predicted"/>
<dbReference type="Proteomes" id="UP001153069">
    <property type="component" value="Unassembled WGS sequence"/>
</dbReference>
<evidence type="ECO:0000256" key="4">
    <source>
        <dbReference type="ARBA" id="ARBA00022777"/>
    </source>
</evidence>
<feature type="region of interest" description="Disordered" evidence="9">
    <location>
        <begin position="309"/>
        <end position="342"/>
    </location>
</feature>
<dbReference type="InterPro" id="IPR017441">
    <property type="entry name" value="Protein_kinase_ATP_BS"/>
</dbReference>
<keyword evidence="1" id="KW-0723">Serine/threonine-protein kinase</keyword>
<keyword evidence="12" id="KW-1185">Reference proteome</keyword>
<sequence>MADNSTGSANSTSSSSSSTTNTSTCDYWVGVTIGEGRFGHVVYGQHKHSQKEVAIKVYDKASMHKYPFLPRSIWTERLVLQQELASVESVVNLWSAFHDSHCVYLIMECNKGGTLQEVLPLLSKNRQGSSTSIAHYALQLCHSIQALHDRSIIHTDLSPQNILLTSRGRIQIADFGAAVRLGQDDPATTNQQSPAVPRGTADYASPEIIRGIPASQLTPAVDLWSLGCILFAILHGQPPFHAPSDSLAIQSIMDYVNNKQGSSLQSFASDKYSTAWKQLIWDVLLQPDPTKRMIQPPSSMVQLIPGHDTVDLEQDPPIRPNEPQWVQEQQESKQMKDGSSGWTAFLM</sequence>
<accession>A0A9N8HWP2</accession>
<dbReference type="InterPro" id="IPR000719">
    <property type="entry name" value="Prot_kinase_dom"/>
</dbReference>
<evidence type="ECO:0000256" key="9">
    <source>
        <dbReference type="SAM" id="MobiDB-lite"/>
    </source>
</evidence>
<evidence type="ECO:0000259" key="10">
    <source>
        <dbReference type="PROSITE" id="PS50011"/>
    </source>
</evidence>
<dbReference type="GO" id="GO:0005524">
    <property type="term" value="F:ATP binding"/>
    <property type="evidence" value="ECO:0007669"/>
    <property type="project" value="UniProtKB-UniRule"/>
</dbReference>
<dbReference type="Pfam" id="PF00069">
    <property type="entry name" value="Pkinase"/>
    <property type="match status" value="1"/>
</dbReference>
<feature type="binding site" evidence="7">
    <location>
        <position position="174"/>
    </location>
    <ligand>
        <name>ATP</name>
        <dbReference type="ChEBI" id="CHEBI:30616"/>
    </ligand>
</feature>
<keyword evidence="2" id="KW-0808">Transferase</keyword>
<feature type="binding site" evidence="7 8">
    <location>
        <position position="56"/>
    </location>
    <ligand>
        <name>ATP</name>
        <dbReference type="ChEBI" id="CHEBI:30616"/>
    </ligand>
</feature>
<dbReference type="Gene3D" id="1.10.510.10">
    <property type="entry name" value="Transferase(Phosphotransferase) domain 1"/>
    <property type="match status" value="1"/>
</dbReference>
<evidence type="ECO:0000256" key="5">
    <source>
        <dbReference type="ARBA" id="ARBA00022840"/>
    </source>
</evidence>
<feature type="active site" description="Proton acceptor" evidence="6">
    <location>
        <position position="156"/>
    </location>
</feature>